<protein>
    <submittedName>
        <fullName evidence="1">Tetratricopeptide repeat protein</fullName>
    </submittedName>
</protein>
<dbReference type="EMBL" id="JBHMBW010000002">
    <property type="protein sequence ID" value="MFB9621965.1"/>
    <property type="molecule type" value="Genomic_DNA"/>
</dbReference>
<accession>A0ABV5RRM3</accession>
<sequence length="178" mass="19931">MLFQAINQLITYDERQRMVPSDRDQLTAIVAAARAQEPTDYTTLRALGVGLLVLGDYVAAIDHLNRALDLADTSGRRLAASINLADAYRYSGDAATSETLCREMLTLARNEVPEMVYFPLQHLGKTLAELGRREEAREVLEEALALRMTEGDPELIIRSRAALRLLDSEDPVRRPHRV</sequence>
<dbReference type="InterPro" id="IPR019734">
    <property type="entry name" value="TPR_rpt"/>
</dbReference>
<proteinExistence type="predicted"/>
<evidence type="ECO:0000313" key="2">
    <source>
        <dbReference type="Proteomes" id="UP001589532"/>
    </source>
</evidence>
<dbReference type="SUPFAM" id="SSF48452">
    <property type="entry name" value="TPR-like"/>
    <property type="match status" value="1"/>
</dbReference>
<name>A0ABV5RRM3_9ACTN</name>
<dbReference type="Gene3D" id="1.25.40.10">
    <property type="entry name" value="Tetratricopeptide repeat domain"/>
    <property type="match status" value="1"/>
</dbReference>
<keyword evidence="2" id="KW-1185">Reference proteome</keyword>
<dbReference type="InterPro" id="IPR011990">
    <property type="entry name" value="TPR-like_helical_dom_sf"/>
</dbReference>
<dbReference type="SMART" id="SM00028">
    <property type="entry name" value="TPR"/>
    <property type="match status" value="3"/>
</dbReference>
<comment type="caution">
    <text evidence="1">The sequence shown here is derived from an EMBL/GenBank/DDBJ whole genome shotgun (WGS) entry which is preliminary data.</text>
</comment>
<dbReference type="RefSeq" id="WP_345002100.1">
    <property type="nucleotide sequence ID" value="NZ_BAAAXV010000009.1"/>
</dbReference>
<gene>
    <name evidence="1" type="ORF">ACFFSA_02630</name>
</gene>
<dbReference type="Proteomes" id="UP001589532">
    <property type="component" value="Unassembled WGS sequence"/>
</dbReference>
<organism evidence="1 2">
    <name type="scientific">Nonomuraea helvata</name>
    <dbReference type="NCBI Taxonomy" id="37484"/>
    <lineage>
        <taxon>Bacteria</taxon>
        <taxon>Bacillati</taxon>
        <taxon>Actinomycetota</taxon>
        <taxon>Actinomycetes</taxon>
        <taxon>Streptosporangiales</taxon>
        <taxon>Streptosporangiaceae</taxon>
        <taxon>Nonomuraea</taxon>
    </lineage>
</organism>
<dbReference type="Pfam" id="PF13374">
    <property type="entry name" value="TPR_10"/>
    <property type="match status" value="1"/>
</dbReference>
<evidence type="ECO:0000313" key="1">
    <source>
        <dbReference type="EMBL" id="MFB9621965.1"/>
    </source>
</evidence>
<reference evidence="1 2" key="1">
    <citation type="submission" date="2024-09" db="EMBL/GenBank/DDBJ databases">
        <authorList>
            <person name="Sun Q."/>
            <person name="Mori K."/>
        </authorList>
    </citation>
    <scope>NUCLEOTIDE SEQUENCE [LARGE SCALE GENOMIC DNA]</scope>
    <source>
        <strain evidence="1 2">JCM 3143</strain>
    </source>
</reference>